<evidence type="ECO:0000256" key="6">
    <source>
        <dbReference type="RuleBase" id="RU003983"/>
    </source>
</evidence>
<proteinExistence type="inferred from homology"/>
<gene>
    <name evidence="9" type="ORF">EV653_0349</name>
</gene>
<dbReference type="EMBL" id="SODP01000001">
    <property type="protein sequence ID" value="TDW75227.1"/>
    <property type="molecule type" value="Genomic_DNA"/>
</dbReference>
<keyword evidence="7" id="KW-1133">Transmembrane helix</keyword>
<keyword evidence="4 6" id="KW-0862">Zinc</keyword>
<evidence type="ECO:0000256" key="3">
    <source>
        <dbReference type="ARBA" id="ARBA00022801"/>
    </source>
</evidence>
<organism evidence="9 10">
    <name type="scientific">Kribbella pratensis</name>
    <dbReference type="NCBI Taxonomy" id="2512112"/>
    <lineage>
        <taxon>Bacteria</taxon>
        <taxon>Bacillati</taxon>
        <taxon>Actinomycetota</taxon>
        <taxon>Actinomycetes</taxon>
        <taxon>Propionibacteriales</taxon>
        <taxon>Kribbellaceae</taxon>
        <taxon>Kribbella</taxon>
    </lineage>
</organism>
<dbReference type="AlphaFoldDB" id="A0A4V3GH87"/>
<dbReference type="Proteomes" id="UP000295146">
    <property type="component" value="Unassembled WGS sequence"/>
</dbReference>
<feature type="domain" description="Peptidase M48" evidence="8">
    <location>
        <begin position="117"/>
        <end position="187"/>
    </location>
</feature>
<evidence type="ECO:0000256" key="1">
    <source>
        <dbReference type="ARBA" id="ARBA00022670"/>
    </source>
</evidence>
<evidence type="ECO:0000313" key="9">
    <source>
        <dbReference type="EMBL" id="TDW75227.1"/>
    </source>
</evidence>
<evidence type="ECO:0000256" key="2">
    <source>
        <dbReference type="ARBA" id="ARBA00022723"/>
    </source>
</evidence>
<reference evidence="9 10" key="1">
    <citation type="submission" date="2019-03" db="EMBL/GenBank/DDBJ databases">
        <title>Genomic Encyclopedia of Type Strains, Phase III (KMG-III): the genomes of soil and plant-associated and newly described type strains.</title>
        <authorList>
            <person name="Whitman W."/>
        </authorList>
    </citation>
    <scope>NUCLEOTIDE SEQUENCE [LARGE SCALE GENOMIC DNA]</scope>
    <source>
        <strain evidence="9 10">VKM Ac-2573</strain>
    </source>
</reference>
<dbReference type="Gene3D" id="3.30.2010.10">
    <property type="entry name" value="Metalloproteases ('zincins'), catalytic domain"/>
    <property type="match status" value="1"/>
</dbReference>
<dbReference type="PANTHER" id="PTHR34978">
    <property type="entry name" value="POSSIBLE SENSOR-TRANSDUCER PROTEIN BLAR"/>
    <property type="match status" value="1"/>
</dbReference>
<accession>A0A4V3GH87</accession>
<feature type="transmembrane region" description="Helical" evidence="7">
    <location>
        <begin position="272"/>
        <end position="294"/>
    </location>
</feature>
<evidence type="ECO:0000259" key="8">
    <source>
        <dbReference type="Pfam" id="PF01435"/>
    </source>
</evidence>
<dbReference type="GO" id="GO:0004222">
    <property type="term" value="F:metalloendopeptidase activity"/>
    <property type="evidence" value="ECO:0007669"/>
    <property type="project" value="InterPro"/>
</dbReference>
<feature type="transmembrane region" description="Helical" evidence="7">
    <location>
        <begin position="36"/>
        <end position="59"/>
    </location>
</feature>
<dbReference type="RefSeq" id="WP_134097254.1">
    <property type="nucleotide sequence ID" value="NZ_SODP01000001.1"/>
</dbReference>
<dbReference type="GO" id="GO:0046872">
    <property type="term" value="F:metal ion binding"/>
    <property type="evidence" value="ECO:0007669"/>
    <property type="project" value="UniProtKB-KW"/>
</dbReference>
<dbReference type="OrthoDB" id="9785340at2"/>
<protein>
    <submittedName>
        <fullName evidence="9">Peptidase M48-like protein</fullName>
    </submittedName>
</protein>
<evidence type="ECO:0000256" key="4">
    <source>
        <dbReference type="ARBA" id="ARBA00022833"/>
    </source>
</evidence>
<evidence type="ECO:0000313" key="10">
    <source>
        <dbReference type="Proteomes" id="UP000295146"/>
    </source>
</evidence>
<dbReference type="PANTHER" id="PTHR34978:SF3">
    <property type="entry name" value="SLR0241 PROTEIN"/>
    <property type="match status" value="1"/>
</dbReference>
<dbReference type="GO" id="GO:0006508">
    <property type="term" value="P:proteolysis"/>
    <property type="evidence" value="ECO:0007669"/>
    <property type="project" value="UniProtKB-KW"/>
</dbReference>
<dbReference type="CDD" id="cd07326">
    <property type="entry name" value="M56_BlaR1_MecR1_like"/>
    <property type="match status" value="1"/>
</dbReference>
<sequence>MTTIATVLFGYAAVLAAASPRFLSSQWLARSPRLALALWHSCAVSVLLASILATVACYADDGLLRGWLTAIDGSSGVPGIVAAAVAVLVPTVLIGRVTLTVWQVLARHRVERDRHLKLVCLLGRHDHRLGVDVIPADVPAAYCVPGSKQIVLTKGAIAILSDNELRAVLAHERAHLAGRHHLLVAWADALQKAFPRVRLFNAMQQSTAHLVELLADDQTLRRASAESLASAIAAMGCARTPTIALAATGGSVLTRVERLLAPPAPLPVATRLGAAGAAISLVALPILPILILTAGHIPCPHFFS</sequence>
<feature type="transmembrane region" description="Helical" evidence="7">
    <location>
        <begin position="6"/>
        <end position="24"/>
    </location>
</feature>
<comment type="caution">
    <text evidence="9">The sequence shown here is derived from an EMBL/GenBank/DDBJ whole genome shotgun (WGS) entry which is preliminary data.</text>
</comment>
<evidence type="ECO:0000256" key="5">
    <source>
        <dbReference type="ARBA" id="ARBA00023049"/>
    </source>
</evidence>
<comment type="similarity">
    <text evidence="6">Belongs to the peptidase M48 family.</text>
</comment>
<keyword evidence="2" id="KW-0479">Metal-binding</keyword>
<keyword evidence="1 6" id="KW-0645">Protease</keyword>
<comment type="cofactor">
    <cofactor evidence="6">
        <name>Zn(2+)</name>
        <dbReference type="ChEBI" id="CHEBI:29105"/>
    </cofactor>
    <text evidence="6">Binds 1 zinc ion per subunit.</text>
</comment>
<keyword evidence="10" id="KW-1185">Reference proteome</keyword>
<keyword evidence="3 6" id="KW-0378">Hydrolase</keyword>
<evidence type="ECO:0000256" key="7">
    <source>
        <dbReference type="SAM" id="Phobius"/>
    </source>
</evidence>
<dbReference type="InterPro" id="IPR001915">
    <property type="entry name" value="Peptidase_M48"/>
</dbReference>
<feature type="transmembrane region" description="Helical" evidence="7">
    <location>
        <begin position="79"/>
        <end position="105"/>
    </location>
</feature>
<dbReference type="Pfam" id="PF01435">
    <property type="entry name" value="Peptidase_M48"/>
    <property type="match status" value="1"/>
</dbReference>
<keyword evidence="7" id="KW-0472">Membrane</keyword>
<keyword evidence="5 6" id="KW-0482">Metalloprotease</keyword>
<dbReference type="InterPro" id="IPR052173">
    <property type="entry name" value="Beta-lactam_resp_regulator"/>
</dbReference>
<name>A0A4V3GH87_9ACTN</name>
<keyword evidence="7" id="KW-0812">Transmembrane</keyword>